<dbReference type="GO" id="GO:0000706">
    <property type="term" value="P:meiotic DNA double-strand break processing"/>
    <property type="evidence" value="ECO:0007669"/>
    <property type="project" value="TreeGrafter"/>
</dbReference>
<dbReference type="GO" id="GO:0000228">
    <property type="term" value="C:nuclear chromosome"/>
    <property type="evidence" value="ECO:0007669"/>
    <property type="project" value="TreeGrafter"/>
</dbReference>
<dbReference type="InterPro" id="IPR036078">
    <property type="entry name" value="Spo11/TopoVI_A_sf"/>
</dbReference>
<sequence length="119" mass="13890">MVKYLAVQNQDIPILALVDHDPHGLEIYSVYKWGSQAQSFDQANLAVFRMELAGLRYRDRTEFAIPAVMYNPLTQWDRGKALSILRISQVRLREYDMNQFSGDSQHVRQDIATSLRHYM</sequence>
<feature type="domain" description="Topoisomerase 6 subunit A/Spo11 TOPRIM" evidence="1">
    <location>
        <begin position="8"/>
        <end position="88"/>
    </location>
</feature>
<dbReference type="Gene3D" id="3.40.1360.10">
    <property type="match status" value="1"/>
</dbReference>
<dbReference type="PANTHER" id="PTHR10848:SF0">
    <property type="entry name" value="MEIOTIC RECOMBINATION PROTEIN SPO11"/>
    <property type="match status" value="1"/>
</dbReference>
<dbReference type="InterPro" id="IPR034136">
    <property type="entry name" value="TOPRIM_Topo6A/Spo11"/>
</dbReference>
<dbReference type="Pfam" id="PF21180">
    <property type="entry name" value="TOP6A-Spo11_Toprim"/>
    <property type="match status" value="1"/>
</dbReference>
<protein>
    <submittedName>
        <fullName evidence="2">Endodeoxyribonuclease</fullName>
    </submittedName>
</protein>
<dbReference type="Proteomes" id="UP000605846">
    <property type="component" value="Unassembled WGS sequence"/>
</dbReference>
<dbReference type="AlphaFoldDB" id="A0A8H7BFZ4"/>
<dbReference type="OrthoDB" id="521512at2759"/>
<name>A0A8H7BFZ4_9FUNG</name>
<dbReference type="GO" id="GO:0042138">
    <property type="term" value="P:meiotic DNA double-strand break formation"/>
    <property type="evidence" value="ECO:0007669"/>
    <property type="project" value="TreeGrafter"/>
</dbReference>
<dbReference type="SUPFAM" id="SSF56726">
    <property type="entry name" value="DNA topoisomerase IV, alpha subunit"/>
    <property type="match status" value="1"/>
</dbReference>
<evidence type="ECO:0000313" key="2">
    <source>
        <dbReference type="EMBL" id="KAF7721006.1"/>
    </source>
</evidence>
<dbReference type="PANTHER" id="PTHR10848">
    <property type="entry name" value="MEIOTIC RECOMBINATION PROTEIN SPO11"/>
    <property type="match status" value="1"/>
</dbReference>
<evidence type="ECO:0000313" key="3">
    <source>
        <dbReference type="Proteomes" id="UP000605846"/>
    </source>
</evidence>
<proteinExistence type="predicted"/>
<organism evidence="2 3">
    <name type="scientific">Apophysomyces ossiformis</name>
    <dbReference type="NCBI Taxonomy" id="679940"/>
    <lineage>
        <taxon>Eukaryota</taxon>
        <taxon>Fungi</taxon>
        <taxon>Fungi incertae sedis</taxon>
        <taxon>Mucoromycota</taxon>
        <taxon>Mucoromycotina</taxon>
        <taxon>Mucoromycetes</taxon>
        <taxon>Mucorales</taxon>
        <taxon>Mucorineae</taxon>
        <taxon>Mucoraceae</taxon>
        <taxon>Apophysomyces</taxon>
    </lineage>
</organism>
<keyword evidence="3" id="KW-1185">Reference proteome</keyword>
<dbReference type="GO" id="GO:0007131">
    <property type="term" value="P:reciprocal meiotic recombination"/>
    <property type="evidence" value="ECO:0007669"/>
    <property type="project" value="TreeGrafter"/>
</dbReference>
<reference evidence="2" key="1">
    <citation type="submission" date="2020-01" db="EMBL/GenBank/DDBJ databases">
        <title>Genome Sequencing of Three Apophysomyces-Like Fungal Strains Confirms a Novel Fungal Genus in the Mucoromycota with divergent Burkholderia-like Endosymbiotic Bacteria.</title>
        <authorList>
            <person name="Stajich J.E."/>
            <person name="Macias A.M."/>
            <person name="Carter-House D."/>
            <person name="Lovett B."/>
            <person name="Kasson L.R."/>
            <person name="Berry K."/>
            <person name="Grigoriev I."/>
            <person name="Chang Y."/>
            <person name="Spatafora J."/>
            <person name="Kasson M.T."/>
        </authorList>
    </citation>
    <scope>NUCLEOTIDE SEQUENCE</scope>
    <source>
        <strain evidence="2">NRRL A-21654</strain>
    </source>
</reference>
<dbReference type="GO" id="GO:0003677">
    <property type="term" value="F:DNA binding"/>
    <property type="evidence" value="ECO:0007669"/>
    <property type="project" value="InterPro"/>
</dbReference>
<dbReference type="EMBL" id="JABAYA010000320">
    <property type="protein sequence ID" value="KAF7721006.1"/>
    <property type="molecule type" value="Genomic_DNA"/>
</dbReference>
<dbReference type="InterPro" id="IPR002815">
    <property type="entry name" value="Spo11/TopoVI_A"/>
</dbReference>
<gene>
    <name evidence="2" type="primary">SPO11</name>
    <name evidence="2" type="ORF">EC973_005627</name>
</gene>
<accession>A0A8H7BFZ4</accession>
<dbReference type="GO" id="GO:0003918">
    <property type="term" value="F:DNA topoisomerase type II (double strand cut, ATP-hydrolyzing) activity"/>
    <property type="evidence" value="ECO:0007669"/>
    <property type="project" value="InterPro"/>
</dbReference>
<comment type="caution">
    <text evidence="2">The sequence shown here is derived from an EMBL/GenBank/DDBJ whole genome shotgun (WGS) entry which is preliminary data.</text>
</comment>
<evidence type="ECO:0000259" key="1">
    <source>
        <dbReference type="Pfam" id="PF21180"/>
    </source>
</evidence>